<dbReference type="InterPro" id="IPR050351">
    <property type="entry name" value="BphY/WalK/GraS-like"/>
</dbReference>
<dbReference type="RefSeq" id="WP_377337005.1">
    <property type="nucleotide sequence ID" value="NZ_JBHUPH010000017.1"/>
</dbReference>
<dbReference type="GO" id="GO:0016301">
    <property type="term" value="F:kinase activity"/>
    <property type="evidence" value="ECO:0007669"/>
    <property type="project" value="UniProtKB-KW"/>
</dbReference>
<dbReference type="Pfam" id="PF02518">
    <property type="entry name" value="HATPase_c"/>
    <property type="match status" value="1"/>
</dbReference>
<keyword evidence="8" id="KW-0547">Nucleotide-binding</keyword>
<dbReference type="PANTHER" id="PTHR45453">
    <property type="entry name" value="PHOSPHATE REGULON SENSOR PROTEIN PHOR"/>
    <property type="match status" value="1"/>
</dbReference>
<keyword evidence="5" id="KW-0597">Phosphoprotein</keyword>
<feature type="domain" description="Histidine kinase" evidence="15">
    <location>
        <begin position="125"/>
        <end position="342"/>
    </location>
</feature>
<dbReference type="Proteomes" id="UP000823486">
    <property type="component" value="Unassembled WGS sequence"/>
</dbReference>
<dbReference type="Gene3D" id="3.30.565.10">
    <property type="entry name" value="Histidine kinase-like ATPase, C-terminal domain"/>
    <property type="match status" value="1"/>
</dbReference>
<dbReference type="EC" id="2.7.13.3" evidence="3"/>
<feature type="transmembrane region" description="Helical" evidence="14">
    <location>
        <begin position="5"/>
        <end position="26"/>
    </location>
</feature>
<evidence type="ECO:0000313" key="17">
    <source>
        <dbReference type="Proteomes" id="UP000823486"/>
    </source>
</evidence>
<evidence type="ECO:0000256" key="9">
    <source>
        <dbReference type="ARBA" id="ARBA00022777"/>
    </source>
</evidence>
<evidence type="ECO:0000256" key="3">
    <source>
        <dbReference type="ARBA" id="ARBA00012438"/>
    </source>
</evidence>
<dbReference type="InterPro" id="IPR003661">
    <property type="entry name" value="HisK_dim/P_dom"/>
</dbReference>
<sequence>MLDQLVYICVYWFQVLLVLLIVQLDFFERKHSLGTVNILYILFLSLFIFSVFILIDYTLKKKFFNKANQFLNDSGQPGKTAALDYGGTREQKEFVRILKKLQSTYLTSLMKNEKKQQEYLHFMNVWIHQMKTPAFVISLLLEKERKKEMEAAEILESISQENERILQGLDLVLHVARYNEFEKDYKVEYLELETLVRNLINVNKKVFIRHSIYPVFENRAENALVQSDKKWLEFIIHQLLNNSIKYTKLKDSDKKQILFLIKIENHQTILSIKDNGIGIPRKDIKRVFEPFFTGENGRVTHEATGMGLFLTKQICDKLGHGVQISSTEGQGTAVTILFSNEHSYFDL</sequence>
<dbReference type="InterPro" id="IPR004358">
    <property type="entry name" value="Sig_transdc_His_kin-like_C"/>
</dbReference>
<dbReference type="SUPFAM" id="SSF55874">
    <property type="entry name" value="ATPase domain of HSP90 chaperone/DNA topoisomerase II/histidine kinase"/>
    <property type="match status" value="1"/>
</dbReference>
<comment type="subcellular location">
    <subcellularLocation>
        <location evidence="2">Cell membrane</location>
        <topology evidence="2">Multi-pass membrane protein</topology>
    </subcellularLocation>
</comment>
<dbReference type="InterPro" id="IPR005467">
    <property type="entry name" value="His_kinase_dom"/>
</dbReference>
<proteinExistence type="predicted"/>
<evidence type="ECO:0000256" key="1">
    <source>
        <dbReference type="ARBA" id="ARBA00000085"/>
    </source>
</evidence>
<evidence type="ECO:0000256" key="6">
    <source>
        <dbReference type="ARBA" id="ARBA00022679"/>
    </source>
</evidence>
<keyword evidence="11 14" id="KW-1133">Transmembrane helix</keyword>
<dbReference type="PROSITE" id="PS50109">
    <property type="entry name" value="HIS_KIN"/>
    <property type="match status" value="1"/>
</dbReference>
<keyword evidence="4" id="KW-1003">Cell membrane</keyword>
<dbReference type="PANTHER" id="PTHR45453:SF2">
    <property type="entry name" value="HISTIDINE KINASE"/>
    <property type="match status" value="1"/>
</dbReference>
<evidence type="ECO:0000256" key="11">
    <source>
        <dbReference type="ARBA" id="ARBA00022989"/>
    </source>
</evidence>
<evidence type="ECO:0000256" key="8">
    <source>
        <dbReference type="ARBA" id="ARBA00022741"/>
    </source>
</evidence>
<feature type="transmembrane region" description="Helical" evidence="14">
    <location>
        <begin position="38"/>
        <end position="59"/>
    </location>
</feature>
<dbReference type="PRINTS" id="PR00344">
    <property type="entry name" value="BCTRLSENSOR"/>
</dbReference>
<protein>
    <recommendedName>
        <fullName evidence="3">histidine kinase</fullName>
        <ecNumber evidence="3">2.7.13.3</ecNumber>
    </recommendedName>
</protein>
<keyword evidence="10" id="KW-0067">ATP-binding</keyword>
<dbReference type="SMART" id="SM00387">
    <property type="entry name" value="HATPase_c"/>
    <property type="match status" value="1"/>
</dbReference>
<evidence type="ECO:0000256" key="13">
    <source>
        <dbReference type="ARBA" id="ARBA00023136"/>
    </source>
</evidence>
<dbReference type="InterPro" id="IPR003594">
    <property type="entry name" value="HATPase_dom"/>
</dbReference>
<reference evidence="16 17" key="1">
    <citation type="submission" date="2021-01" db="EMBL/GenBank/DDBJ databases">
        <title>Genomic Encyclopedia of Type Strains, Phase IV (KMG-IV): sequencing the most valuable type-strain genomes for metagenomic binning, comparative biology and taxonomic classification.</title>
        <authorList>
            <person name="Goeker M."/>
        </authorList>
    </citation>
    <scope>NUCLEOTIDE SEQUENCE [LARGE SCALE GENOMIC DNA]</scope>
    <source>
        <strain evidence="16 17">DSM 105482</strain>
    </source>
</reference>
<keyword evidence="9 16" id="KW-0418">Kinase</keyword>
<gene>
    <name evidence="16" type="ORF">JOC77_000533</name>
</gene>
<comment type="caution">
    <text evidence="16">The sequence shown here is derived from an EMBL/GenBank/DDBJ whole genome shotgun (WGS) entry which is preliminary data.</text>
</comment>
<keyword evidence="17" id="KW-1185">Reference proteome</keyword>
<dbReference type="EMBL" id="JAFBFI010000002">
    <property type="protein sequence ID" value="MBM7691128.1"/>
    <property type="molecule type" value="Genomic_DNA"/>
</dbReference>
<keyword evidence="6" id="KW-0808">Transferase</keyword>
<evidence type="ECO:0000256" key="7">
    <source>
        <dbReference type="ARBA" id="ARBA00022692"/>
    </source>
</evidence>
<evidence type="ECO:0000256" key="14">
    <source>
        <dbReference type="SAM" id="Phobius"/>
    </source>
</evidence>
<comment type="catalytic activity">
    <reaction evidence="1">
        <text>ATP + protein L-histidine = ADP + protein N-phospho-L-histidine.</text>
        <dbReference type="EC" id="2.7.13.3"/>
    </reaction>
</comment>
<evidence type="ECO:0000256" key="5">
    <source>
        <dbReference type="ARBA" id="ARBA00022553"/>
    </source>
</evidence>
<keyword evidence="7 14" id="KW-0812">Transmembrane</keyword>
<evidence type="ECO:0000259" key="15">
    <source>
        <dbReference type="PROSITE" id="PS50109"/>
    </source>
</evidence>
<keyword evidence="12" id="KW-0902">Two-component regulatory system</keyword>
<dbReference type="CDD" id="cd00082">
    <property type="entry name" value="HisKA"/>
    <property type="match status" value="1"/>
</dbReference>
<accession>A0ABS2QDA2</accession>
<evidence type="ECO:0000256" key="2">
    <source>
        <dbReference type="ARBA" id="ARBA00004651"/>
    </source>
</evidence>
<organism evidence="16 17">
    <name type="scientific">Peribacillus deserti</name>
    <dbReference type="NCBI Taxonomy" id="673318"/>
    <lineage>
        <taxon>Bacteria</taxon>
        <taxon>Bacillati</taxon>
        <taxon>Bacillota</taxon>
        <taxon>Bacilli</taxon>
        <taxon>Bacillales</taxon>
        <taxon>Bacillaceae</taxon>
        <taxon>Peribacillus</taxon>
    </lineage>
</organism>
<evidence type="ECO:0000256" key="10">
    <source>
        <dbReference type="ARBA" id="ARBA00022840"/>
    </source>
</evidence>
<name>A0ABS2QDA2_9BACI</name>
<dbReference type="InterPro" id="IPR036890">
    <property type="entry name" value="HATPase_C_sf"/>
</dbReference>
<evidence type="ECO:0000256" key="12">
    <source>
        <dbReference type="ARBA" id="ARBA00023012"/>
    </source>
</evidence>
<keyword evidence="13 14" id="KW-0472">Membrane</keyword>
<evidence type="ECO:0000256" key="4">
    <source>
        <dbReference type="ARBA" id="ARBA00022475"/>
    </source>
</evidence>
<evidence type="ECO:0000313" key="16">
    <source>
        <dbReference type="EMBL" id="MBM7691128.1"/>
    </source>
</evidence>